<evidence type="ECO:0000256" key="8">
    <source>
        <dbReference type="RuleBase" id="RU369061"/>
    </source>
</evidence>
<dbReference type="Pfam" id="PF00294">
    <property type="entry name" value="PfkB"/>
    <property type="match status" value="1"/>
</dbReference>
<comment type="function">
    <text evidence="8">Catalyzes the ATP-dependent phosphorylation of fructose-l-phosphate to fructose-l,6-bisphosphate.</text>
</comment>
<dbReference type="NCBIfam" id="TIGR03168">
    <property type="entry name" value="1-PFK"/>
    <property type="match status" value="1"/>
</dbReference>
<organism evidence="10 11">
    <name type="scientific">Chromobacterium haemolyticum</name>
    <dbReference type="NCBI Taxonomy" id="394935"/>
    <lineage>
        <taxon>Bacteria</taxon>
        <taxon>Pseudomonadati</taxon>
        <taxon>Pseudomonadota</taxon>
        <taxon>Betaproteobacteria</taxon>
        <taxon>Neisseriales</taxon>
        <taxon>Chromobacteriaceae</taxon>
        <taxon>Chromobacterium</taxon>
    </lineage>
</organism>
<dbReference type="CDD" id="cd01164">
    <property type="entry name" value="FruK_PfkB_like"/>
    <property type="match status" value="1"/>
</dbReference>
<evidence type="ECO:0000313" key="11">
    <source>
        <dbReference type="Proteomes" id="UP000192721"/>
    </source>
</evidence>
<name>A0A1W0CIE1_9NEIS</name>
<proteinExistence type="inferred from homology"/>
<keyword evidence="3 8" id="KW-0547">Nucleotide-binding</keyword>
<keyword evidence="5 8" id="KW-0067">ATP-binding</keyword>
<dbReference type="SUPFAM" id="SSF53613">
    <property type="entry name" value="Ribokinase-like"/>
    <property type="match status" value="1"/>
</dbReference>
<dbReference type="InterPro" id="IPR002173">
    <property type="entry name" value="Carboh/pur_kinase_PfkB_CS"/>
</dbReference>
<dbReference type="Proteomes" id="UP000192721">
    <property type="component" value="Unassembled WGS sequence"/>
</dbReference>
<dbReference type="GO" id="GO:0016052">
    <property type="term" value="P:carbohydrate catabolic process"/>
    <property type="evidence" value="ECO:0007669"/>
    <property type="project" value="UniProtKB-ARBA"/>
</dbReference>
<comment type="catalytic activity">
    <reaction evidence="6 8">
        <text>beta-D-fructose 1-phosphate + ATP = beta-D-fructose 1,6-bisphosphate + ADP + H(+)</text>
        <dbReference type="Rhea" id="RHEA:14213"/>
        <dbReference type="ChEBI" id="CHEBI:15378"/>
        <dbReference type="ChEBI" id="CHEBI:30616"/>
        <dbReference type="ChEBI" id="CHEBI:32966"/>
        <dbReference type="ChEBI" id="CHEBI:138881"/>
        <dbReference type="ChEBI" id="CHEBI:456216"/>
        <dbReference type="EC" id="2.7.1.56"/>
    </reaction>
</comment>
<protein>
    <recommendedName>
        <fullName evidence="7">Phosphofructokinase</fullName>
    </recommendedName>
</protein>
<accession>A0A1W0CIE1</accession>
<evidence type="ECO:0000256" key="5">
    <source>
        <dbReference type="ARBA" id="ARBA00022840"/>
    </source>
</evidence>
<evidence type="ECO:0000256" key="7">
    <source>
        <dbReference type="PIRNR" id="PIRNR000535"/>
    </source>
</evidence>
<keyword evidence="4 8" id="KW-0418">Kinase</keyword>
<keyword evidence="2 7" id="KW-0808">Transferase</keyword>
<reference evidence="10 11" key="1">
    <citation type="submission" date="2017-02" db="EMBL/GenBank/DDBJ databases">
        <title>Chromobacterium haemolyticum H5244.</title>
        <authorList>
            <person name="Gulvik C.A."/>
        </authorList>
    </citation>
    <scope>NUCLEOTIDE SEQUENCE [LARGE SCALE GENOMIC DNA]</scope>
    <source>
        <strain evidence="10 11">H5244</strain>
    </source>
</reference>
<dbReference type="PANTHER" id="PTHR46566:SF5">
    <property type="entry name" value="1-PHOSPHOFRUCTOKINASE"/>
    <property type="match status" value="1"/>
</dbReference>
<dbReference type="RefSeq" id="WP_043639576.1">
    <property type="nucleotide sequence ID" value="NZ_CP109905.1"/>
</dbReference>
<dbReference type="InterPro" id="IPR029056">
    <property type="entry name" value="Ribokinase-like"/>
</dbReference>
<dbReference type="GO" id="GO:0044281">
    <property type="term" value="P:small molecule metabolic process"/>
    <property type="evidence" value="ECO:0007669"/>
    <property type="project" value="UniProtKB-ARBA"/>
</dbReference>
<evidence type="ECO:0000259" key="9">
    <source>
        <dbReference type="Pfam" id="PF00294"/>
    </source>
</evidence>
<dbReference type="PANTHER" id="PTHR46566">
    <property type="entry name" value="1-PHOSPHOFRUCTOKINASE-RELATED"/>
    <property type="match status" value="1"/>
</dbReference>
<dbReference type="Gene3D" id="3.40.1190.20">
    <property type="match status" value="1"/>
</dbReference>
<sequence>MSARVHTVTLNPALDQTIALARLTPGAVNLAQSASGNAGGKGVNVASCLADWGAPVSVFGLLGRNNSEAFEQLFLDKRIADHMLRLPGDTRVNIKLADLSSGDTTDINLPGIAAGEAQLEQVGAELAARLNPGDIVALCGSLPPGLPANSYLRLCRLLRPLGARLLLDSSGEALSQALDGDAPPHCVKPNRHELELWAGRALPDTAAVLACARGLLQRGVEQVVVSLGADGALFASRDRSLLASLPAQQPLSTVGAGDALVAGLAAARLDGLELEAEARLAVAFAAAKLARVGPHLPPPEQVRALAAQVRLQSLD</sequence>
<evidence type="ECO:0000313" key="10">
    <source>
        <dbReference type="EMBL" id="OQS34495.1"/>
    </source>
</evidence>
<dbReference type="FunFam" id="3.40.1190.20:FF:000001">
    <property type="entry name" value="Phosphofructokinase"/>
    <property type="match status" value="1"/>
</dbReference>
<gene>
    <name evidence="10" type="ORF">B0T45_18700</name>
</gene>
<comment type="similarity">
    <text evidence="1 7 8">Belongs to the carbohydrate kinase PfkB family.</text>
</comment>
<evidence type="ECO:0000256" key="2">
    <source>
        <dbReference type="ARBA" id="ARBA00022679"/>
    </source>
</evidence>
<feature type="domain" description="Carbohydrate kinase PfkB" evidence="9">
    <location>
        <begin position="9"/>
        <end position="298"/>
    </location>
</feature>
<evidence type="ECO:0000256" key="1">
    <source>
        <dbReference type="ARBA" id="ARBA00010688"/>
    </source>
</evidence>
<dbReference type="EMBL" id="MUKV01000032">
    <property type="protein sequence ID" value="OQS34495.1"/>
    <property type="molecule type" value="Genomic_DNA"/>
</dbReference>
<dbReference type="InterPro" id="IPR011611">
    <property type="entry name" value="PfkB_dom"/>
</dbReference>
<dbReference type="AlphaFoldDB" id="A0A1W0CIE1"/>
<evidence type="ECO:0000256" key="6">
    <source>
        <dbReference type="ARBA" id="ARBA00047745"/>
    </source>
</evidence>
<comment type="caution">
    <text evidence="10">The sequence shown here is derived from an EMBL/GenBank/DDBJ whole genome shotgun (WGS) entry which is preliminary data.</text>
</comment>
<dbReference type="PIRSF" id="PIRSF000535">
    <property type="entry name" value="1PFK/6PFK/LacC"/>
    <property type="match status" value="1"/>
</dbReference>
<dbReference type="GO" id="GO:0005524">
    <property type="term" value="F:ATP binding"/>
    <property type="evidence" value="ECO:0007669"/>
    <property type="project" value="UniProtKB-UniRule"/>
</dbReference>
<dbReference type="InterPro" id="IPR017583">
    <property type="entry name" value="Tagatose/fructose_Pkinase"/>
</dbReference>
<dbReference type="NCBIfam" id="TIGR03828">
    <property type="entry name" value="pfkB"/>
    <property type="match status" value="1"/>
</dbReference>
<dbReference type="PROSITE" id="PS00584">
    <property type="entry name" value="PFKB_KINASES_2"/>
    <property type="match status" value="1"/>
</dbReference>
<dbReference type="GO" id="GO:0008662">
    <property type="term" value="F:1-phosphofructokinase activity"/>
    <property type="evidence" value="ECO:0007669"/>
    <property type="project" value="UniProtKB-UniRule"/>
</dbReference>
<dbReference type="InterPro" id="IPR022463">
    <property type="entry name" value="1-PFruKinase"/>
</dbReference>
<evidence type="ECO:0000256" key="4">
    <source>
        <dbReference type="ARBA" id="ARBA00022777"/>
    </source>
</evidence>
<dbReference type="GO" id="GO:0005829">
    <property type="term" value="C:cytosol"/>
    <property type="evidence" value="ECO:0007669"/>
    <property type="project" value="TreeGrafter"/>
</dbReference>
<evidence type="ECO:0000256" key="3">
    <source>
        <dbReference type="ARBA" id="ARBA00022741"/>
    </source>
</evidence>
<dbReference type="PROSITE" id="PS00583">
    <property type="entry name" value="PFKB_KINASES_1"/>
    <property type="match status" value="1"/>
</dbReference>